<dbReference type="InterPro" id="IPR008958">
    <property type="entry name" value="Transglutaminase_C"/>
</dbReference>
<comment type="similarity">
    <text evidence="1">Belongs to the transglutaminase superfamily. Transglutaminase family.</text>
</comment>
<dbReference type="InterPro" id="IPR036238">
    <property type="entry name" value="Transglutaminase_C_sf"/>
</dbReference>
<comment type="caution">
    <text evidence="5">The sequence shown here is derived from an EMBL/GenBank/DDBJ whole genome shotgun (WGS) entry which is preliminary data.</text>
</comment>
<name>A0A834IGL9_RHYFE</name>
<feature type="active site" evidence="2">
    <location>
        <position position="345"/>
    </location>
</feature>
<dbReference type="SUPFAM" id="SSF49309">
    <property type="entry name" value="Transglutaminase, two C-terminal domains"/>
    <property type="match status" value="2"/>
</dbReference>
<feature type="domain" description="Transglutaminase-like" evidence="4">
    <location>
        <begin position="274"/>
        <end position="371"/>
    </location>
</feature>
<dbReference type="Proteomes" id="UP000625711">
    <property type="component" value="Unassembled WGS sequence"/>
</dbReference>
<dbReference type="GO" id="GO:0046872">
    <property type="term" value="F:metal ion binding"/>
    <property type="evidence" value="ECO:0007669"/>
    <property type="project" value="UniProtKB-KW"/>
</dbReference>
<dbReference type="SMART" id="SM00460">
    <property type="entry name" value="TGc"/>
    <property type="match status" value="1"/>
</dbReference>
<comment type="cofactor">
    <cofactor evidence="3">
        <name>Ca(2+)</name>
        <dbReference type="ChEBI" id="CHEBI:29108"/>
    </cofactor>
    <text evidence="3">Binds 1 Ca(2+) ion per subunit.</text>
</comment>
<dbReference type="InterPro" id="IPR023608">
    <property type="entry name" value="Transglutaminase_animal"/>
</dbReference>
<dbReference type="InterPro" id="IPR038765">
    <property type="entry name" value="Papain-like_cys_pep_sf"/>
</dbReference>
<dbReference type="SUPFAM" id="SSF54001">
    <property type="entry name" value="Cysteine proteinases"/>
    <property type="match status" value="1"/>
</dbReference>
<dbReference type="PANTHER" id="PTHR11590:SF52">
    <property type="entry name" value="HEMOCYTE PROTEIN-GLUTAMINE GAMMA-GLUTAMYLTRANSFERASE-LIKE PROTEIN"/>
    <property type="match status" value="1"/>
</dbReference>
<protein>
    <recommendedName>
        <fullName evidence="4">Transglutaminase-like domain-containing protein</fullName>
    </recommendedName>
</protein>
<feature type="binding site" evidence="3">
    <location>
        <position position="470"/>
    </location>
    <ligand>
        <name>Ca(2+)</name>
        <dbReference type="ChEBI" id="CHEBI:29108"/>
    </ligand>
</feature>
<gene>
    <name evidence="5" type="ORF">GWI33_008558</name>
</gene>
<evidence type="ECO:0000256" key="3">
    <source>
        <dbReference type="PIRSR" id="PIRSR000459-2"/>
    </source>
</evidence>
<organism evidence="5 6">
    <name type="scientific">Rhynchophorus ferrugineus</name>
    <name type="common">Red palm weevil</name>
    <name type="synonym">Curculio ferrugineus</name>
    <dbReference type="NCBI Taxonomy" id="354439"/>
    <lineage>
        <taxon>Eukaryota</taxon>
        <taxon>Metazoa</taxon>
        <taxon>Ecdysozoa</taxon>
        <taxon>Arthropoda</taxon>
        <taxon>Hexapoda</taxon>
        <taxon>Insecta</taxon>
        <taxon>Pterygota</taxon>
        <taxon>Neoptera</taxon>
        <taxon>Endopterygota</taxon>
        <taxon>Coleoptera</taxon>
        <taxon>Polyphaga</taxon>
        <taxon>Cucujiformia</taxon>
        <taxon>Curculionidae</taxon>
        <taxon>Dryophthorinae</taxon>
        <taxon>Rhynchophorus</taxon>
    </lineage>
</organism>
<dbReference type="GO" id="GO:0003810">
    <property type="term" value="F:protein-glutamine gamma-glutamyltransferase activity"/>
    <property type="evidence" value="ECO:0007669"/>
    <property type="project" value="InterPro"/>
</dbReference>
<keyword evidence="3" id="KW-0106">Calcium</keyword>
<dbReference type="InterPro" id="IPR036985">
    <property type="entry name" value="Transglutaminase-like_sf"/>
</dbReference>
<dbReference type="FunFam" id="3.90.260.10:FF:000002">
    <property type="entry name" value="Erythrocyte membrane protein band 4.2"/>
    <property type="match status" value="1"/>
</dbReference>
<evidence type="ECO:0000313" key="6">
    <source>
        <dbReference type="Proteomes" id="UP000625711"/>
    </source>
</evidence>
<feature type="binding site" evidence="3">
    <location>
        <position position="408"/>
    </location>
    <ligand>
        <name>Ca(2+)</name>
        <dbReference type="ChEBI" id="CHEBI:29108"/>
    </ligand>
</feature>
<keyword evidence="3" id="KW-0479">Metal-binding</keyword>
<sequence length="707" mass="79931">MEPIQPIGTEFYCKENAVEHHTDMYDLLDGEVPFPVLRRGATFFFAIRFNREYVPTRDVVRVRFAIGPKPNIIKGTRVILPINPKNKRLSEDPNRWSICLNRVNDEIITVQVRISALAPIGIWKCSLQTNIAGQKRNRFDYEVPDDLYLIFNPWCPEDGVYMEEEEERKEYVLNEVGKIWCGTFKNPMGKHWVFGQFDDIVLPSAMLLLEKSGLAHADRGNPILIVRALSAIVNSVDDDGLLEGRWDGNYEDGTSPFAWTGSHAIMEQFLQSGGNPVKYGQCWVFSGATVTICRTLGIPCRSTTNYVSAHDTNRSMTVDKFFDIFGNKIEESDEIDCKDSCWNFHVWNDVWLARPDLPPGYGGWQIIDATPQETSDQIYRCGPASVAAVQKGEVGYLYDTPFVFSEVNADIVHFKEDEESDWGFTRTSINKYHVGRKILTKRVDITDEKGDSDLWDVTYFYKNPENTPAERLAVYNAVRGVPKAQEFYEIPSQGEGDVAFDLIDIDTVPLGKSFEVVVEIQNNSSEERTISAVLSSGSVYYTGAAGSDIKKSQGTIKIAGYQKETLRIYVTPEEYIDKLVDHCMIKIYAVASVEETKQIWSEEDDFTMILPKMTVQVSGDLVVGEQCVASFRFKNPLKLPLTNCVFTLEGPGLQKPKIVDYRDIDPNEDVVLEETFTARKTGERKIVASFTSKQIQNISASTTVKIE</sequence>
<dbReference type="InterPro" id="IPR014756">
    <property type="entry name" value="Ig_E-set"/>
</dbReference>
<keyword evidence="6" id="KW-1185">Reference proteome</keyword>
<dbReference type="AlphaFoldDB" id="A0A834IGL9"/>
<feature type="active site" evidence="2">
    <location>
        <position position="368"/>
    </location>
</feature>
<proteinExistence type="inferred from homology"/>
<dbReference type="SUPFAM" id="SSF81296">
    <property type="entry name" value="E set domains"/>
    <property type="match status" value="1"/>
</dbReference>
<dbReference type="OrthoDB" id="437511at2759"/>
<dbReference type="InterPro" id="IPR001102">
    <property type="entry name" value="Transglutaminase_N"/>
</dbReference>
<dbReference type="Pfam" id="PF01841">
    <property type="entry name" value="Transglut_core"/>
    <property type="match status" value="1"/>
</dbReference>
<feature type="binding site" evidence="3">
    <location>
        <position position="465"/>
    </location>
    <ligand>
        <name>Ca(2+)</name>
        <dbReference type="ChEBI" id="CHEBI:29108"/>
    </ligand>
</feature>
<dbReference type="Gene3D" id="2.60.40.10">
    <property type="entry name" value="Immunoglobulins"/>
    <property type="match status" value="3"/>
</dbReference>
<dbReference type="InterPro" id="IPR013783">
    <property type="entry name" value="Ig-like_fold"/>
</dbReference>
<evidence type="ECO:0000259" key="4">
    <source>
        <dbReference type="SMART" id="SM00460"/>
    </source>
</evidence>
<evidence type="ECO:0000256" key="2">
    <source>
        <dbReference type="PIRSR" id="PIRSR000459-1"/>
    </source>
</evidence>
<accession>A0A834IGL9</accession>
<feature type="binding site" evidence="3">
    <location>
        <position position="410"/>
    </location>
    <ligand>
        <name>Ca(2+)</name>
        <dbReference type="ChEBI" id="CHEBI:29108"/>
    </ligand>
</feature>
<dbReference type="Gene3D" id="3.90.260.10">
    <property type="entry name" value="Transglutaminase-like"/>
    <property type="match status" value="1"/>
</dbReference>
<dbReference type="EMBL" id="JAACXV010000403">
    <property type="protein sequence ID" value="KAF7278343.1"/>
    <property type="molecule type" value="Genomic_DNA"/>
</dbReference>
<reference evidence="5" key="1">
    <citation type="submission" date="2020-08" db="EMBL/GenBank/DDBJ databases">
        <title>Genome sequencing and assembly of the red palm weevil Rhynchophorus ferrugineus.</title>
        <authorList>
            <person name="Dias G.B."/>
            <person name="Bergman C.M."/>
            <person name="Manee M."/>
        </authorList>
    </citation>
    <scope>NUCLEOTIDE SEQUENCE</scope>
    <source>
        <strain evidence="5">AA-2017</strain>
        <tissue evidence="5">Whole larva</tissue>
    </source>
</reference>
<dbReference type="Pfam" id="PF00927">
    <property type="entry name" value="Transglut_C"/>
    <property type="match status" value="2"/>
</dbReference>
<dbReference type="FunFam" id="2.60.40.10:FF:000171">
    <property type="entry name" value="protein-glutamine gamma-glutamyltransferase 6"/>
    <property type="match status" value="1"/>
</dbReference>
<dbReference type="InterPro" id="IPR002931">
    <property type="entry name" value="Transglutaminase-like"/>
</dbReference>
<dbReference type="PANTHER" id="PTHR11590">
    <property type="entry name" value="PROTEIN-GLUTAMINE GAMMA-GLUTAMYLTRANSFERASE"/>
    <property type="match status" value="1"/>
</dbReference>
<dbReference type="InterPro" id="IPR050779">
    <property type="entry name" value="Transglutaminase"/>
</dbReference>
<evidence type="ECO:0000256" key="1">
    <source>
        <dbReference type="ARBA" id="ARBA00005968"/>
    </source>
</evidence>
<feature type="active site" evidence="2">
    <location>
        <position position="282"/>
    </location>
</feature>
<evidence type="ECO:0000313" key="5">
    <source>
        <dbReference type="EMBL" id="KAF7278343.1"/>
    </source>
</evidence>
<dbReference type="Pfam" id="PF00868">
    <property type="entry name" value="Transglut_N"/>
    <property type="match status" value="1"/>
</dbReference>
<dbReference type="FunFam" id="2.60.40.10:FF:000090">
    <property type="entry name" value="Protein-glutamine gamma-glutamyltransferase 2"/>
    <property type="match status" value="1"/>
</dbReference>
<dbReference type="PIRSF" id="PIRSF000459">
    <property type="entry name" value="TGM_EBP42"/>
    <property type="match status" value="1"/>
</dbReference>